<dbReference type="SMART" id="SM00360">
    <property type="entry name" value="RRM"/>
    <property type="match status" value="4"/>
</dbReference>
<evidence type="ECO:0000313" key="6">
    <source>
        <dbReference type="RefSeq" id="XP_031558236.1"/>
    </source>
</evidence>
<gene>
    <name evidence="6" type="primary">LOC116294729</name>
</gene>
<dbReference type="Proteomes" id="UP000515163">
    <property type="component" value="Unplaced"/>
</dbReference>
<evidence type="ECO:0000256" key="2">
    <source>
        <dbReference type="ARBA" id="ARBA00023242"/>
    </source>
</evidence>
<dbReference type="OrthoDB" id="4207594at2759"/>
<dbReference type="RefSeq" id="XP_031558236.1">
    <property type="nucleotide sequence ID" value="XM_031702376.1"/>
</dbReference>
<sequence length="409" mass="46551">MALCLRLLRSGIRKSLSVLTYQGSKNSTLYTTWPRATQLTASWNIRFLSSLQNQIELTPEKELEKNRRTIFVGGFEAGTTEDILRQYFASFGEVQSVRIVKTFLGYSRNYGFVCFKDPEVADEVLEKKHVILDRDIDVRRAKKYRVVYVGGLPSHFTEKTIRDHFLQFGNVESVQFIDNAKIKSKSGFAFITFNDVNDAKKALEQEKQEIEGYEVKVKPRDASDRDVEAEVSDSKKLKVEGLPFETTVEQLRDHFEQFGQLKAINLLINSKRKMCVGILLFESLEGVENALSNEYHEIEECPVNVARVPDSVNFGTREKAIFIENLASQTTESTILNYFRRFGQIAKVHLVRNPSTGISEGCGVVKFRRPIPAEQFKNISTHLIDGTPVQVRRRGLKLRPALALNEISG</sequence>
<feature type="domain" description="RRM" evidence="4">
    <location>
        <begin position="235"/>
        <end position="308"/>
    </location>
</feature>
<dbReference type="Pfam" id="PF00076">
    <property type="entry name" value="RRM_1"/>
    <property type="match status" value="4"/>
</dbReference>
<reference evidence="6" key="1">
    <citation type="submission" date="2025-08" db="UniProtKB">
        <authorList>
            <consortium name="RefSeq"/>
        </authorList>
    </citation>
    <scope>IDENTIFICATION</scope>
    <source>
        <tissue evidence="6">Tentacle</tissue>
    </source>
</reference>
<dbReference type="GO" id="GO:0005654">
    <property type="term" value="C:nucleoplasm"/>
    <property type="evidence" value="ECO:0007669"/>
    <property type="project" value="TreeGrafter"/>
</dbReference>
<name>A0A6P8HRV0_ACTTE</name>
<dbReference type="Gene3D" id="3.30.70.330">
    <property type="match status" value="4"/>
</dbReference>
<dbReference type="PANTHER" id="PTHR48033:SF10">
    <property type="entry name" value="RNA-BINDING PROTEIN SQUID"/>
    <property type="match status" value="1"/>
</dbReference>
<dbReference type="GO" id="GO:0003723">
    <property type="term" value="F:RNA binding"/>
    <property type="evidence" value="ECO:0007669"/>
    <property type="project" value="UniProtKB-UniRule"/>
</dbReference>
<evidence type="ECO:0000256" key="3">
    <source>
        <dbReference type="PROSITE-ProRule" id="PRU00176"/>
    </source>
</evidence>
<comment type="subcellular location">
    <subcellularLocation>
        <location evidence="1">Nucleus</location>
    </subcellularLocation>
</comment>
<feature type="domain" description="RRM" evidence="4">
    <location>
        <begin position="68"/>
        <end position="143"/>
    </location>
</feature>
<organism evidence="5 6">
    <name type="scientific">Actinia tenebrosa</name>
    <name type="common">Australian red waratah sea anemone</name>
    <dbReference type="NCBI Taxonomy" id="6105"/>
    <lineage>
        <taxon>Eukaryota</taxon>
        <taxon>Metazoa</taxon>
        <taxon>Cnidaria</taxon>
        <taxon>Anthozoa</taxon>
        <taxon>Hexacorallia</taxon>
        <taxon>Actiniaria</taxon>
        <taxon>Actiniidae</taxon>
        <taxon>Actinia</taxon>
    </lineage>
</organism>
<keyword evidence="3" id="KW-0694">RNA-binding</keyword>
<dbReference type="KEGG" id="aten:116294729"/>
<dbReference type="GeneID" id="116294729"/>
<dbReference type="InterPro" id="IPR012677">
    <property type="entry name" value="Nucleotide-bd_a/b_plait_sf"/>
</dbReference>
<keyword evidence="5" id="KW-1185">Reference proteome</keyword>
<dbReference type="GO" id="GO:0010468">
    <property type="term" value="P:regulation of gene expression"/>
    <property type="evidence" value="ECO:0007669"/>
    <property type="project" value="TreeGrafter"/>
</dbReference>
<proteinExistence type="predicted"/>
<dbReference type="SUPFAM" id="SSF54928">
    <property type="entry name" value="RNA-binding domain, RBD"/>
    <property type="match status" value="4"/>
</dbReference>
<evidence type="ECO:0000256" key="1">
    <source>
        <dbReference type="ARBA" id="ARBA00004123"/>
    </source>
</evidence>
<accession>A0A6P8HRV0</accession>
<dbReference type="GO" id="GO:0000785">
    <property type="term" value="C:chromatin"/>
    <property type="evidence" value="ECO:0007669"/>
    <property type="project" value="TreeGrafter"/>
</dbReference>
<dbReference type="PROSITE" id="PS50102">
    <property type="entry name" value="RRM"/>
    <property type="match status" value="4"/>
</dbReference>
<evidence type="ECO:0000259" key="4">
    <source>
        <dbReference type="PROSITE" id="PS50102"/>
    </source>
</evidence>
<feature type="non-terminal residue" evidence="6">
    <location>
        <position position="409"/>
    </location>
</feature>
<dbReference type="CDD" id="cd00590">
    <property type="entry name" value="RRM_SF"/>
    <property type="match status" value="2"/>
</dbReference>
<dbReference type="InterPro" id="IPR000504">
    <property type="entry name" value="RRM_dom"/>
</dbReference>
<feature type="domain" description="RRM" evidence="4">
    <location>
        <begin position="319"/>
        <end position="403"/>
    </location>
</feature>
<feature type="domain" description="RRM" evidence="4">
    <location>
        <begin position="145"/>
        <end position="234"/>
    </location>
</feature>
<keyword evidence="2" id="KW-0539">Nucleus</keyword>
<protein>
    <submittedName>
        <fullName evidence="6">Polyadenylate-binding protein 1-like</fullName>
    </submittedName>
</protein>
<dbReference type="PANTHER" id="PTHR48033">
    <property type="entry name" value="RNA-BINDING (RRM/RBD/RNP MOTIFS) FAMILY PROTEIN"/>
    <property type="match status" value="1"/>
</dbReference>
<evidence type="ECO:0000313" key="5">
    <source>
        <dbReference type="Proteomes" id="UP000515163"/>
    </source>
</evidence>
<dbReference type="InterPro" id="IPR035979">
    <property type="entry name" value="RBD_domain_sf"/>
</dbReference>
<dbReference type="InParanoid" id="A0A6P8HRV0"/>
<dbReference type="AlphaFoldDB" id="A0A6P8HRV0"/>